<feature type="compositionally biased region" description="Basic and acidic residues" evidence="2">
    <location>
        <begin position="7"/>
        <end position="51"/>
    </location>
</feature>
<keyword evidence="3" id="KW-1185">Reference proteome</keyword>
<evidence type="ECO:0000256" key="1">
    <source>
        <dbReference type="SAM" id="Coils"/>
    </source>
</evidence>
<reference evidence="4" key="1">
    <citation type="submission" date="2016-11" db="UniProtKB">
        <authorList>
            <consortium name="WormBaseParasite"/>
        </authorList>
    </citation>
    <scope>IDENTIFICATION</scope>
</reference>
<dbReference type="eggNOG" id="ENOG502TJR8">
    <property type="taxonomic scope" value="Eukaryota"/>
</dbReference>
<accession>A0A1I7UGG0</accession>
<evidence type="ECO:0000313" key="4">
    <source>
        <dbReference type="WBParaSite" id="Csp11.Scaffold629.g9074.t1"/>
    </source>
</evidence>
<sequence length="403" mass="47361">MGNGASAEEKEQMRKENEETIADNERRQNECAAQQKRDLEDQTQRELAEERERIERELREEAERNLAKVDAKIAELAKIKDEQEKELLEWRAQVHEAQNQVNAKLTAEAEAEQEKRRKVQELEVAKLEKEMKELEKARNEKLRIVEEGGERRRNIEKDYNDKTEKQTKEHNEYIVTSNKNLKAYADDKRKELKKLSEQERAHMNALKEREERFKERELNSGNEIMDALKSVGGHDEFRENCNQLRNMFRILKEAYNPIERALTAASSEMRRKKPLTRFPSISNVLNAFETLNAYVEEFHIPEKKIDALKQAIEDIKERMEDYDDAQKKKPENVYKMDKSYESIKNKTDVVKKTLSDLVKEMRKFDIPISNEVTETIVKQAKALNAPGQWKIEYGSSGTKELTD</sequence>
<dbReference type="Proteomes" id="UP000095282">
    <property type="component" value="Unplaced"/>
</dbReference>
<evidence type="ECO:0000313" key="3">
    <source>
        <dbReference type="Proteomes" id="UP000095282"/>
    </source>
</evidence>
<dbReference type="AlphaFoldDB" id="A0A1I7UGG0"/>
<feature type="coiled-coil region" evidence="1">
    <location>
        <begin position="178"/>
        <end position="254"/>
    </location>
</feature>
<dbReference type="WBParaSite" id="Csp11.Scaffold629.g9074.t1">
    <property type="protein sequence ID" value="Csp11.Scaffold629.g9074.t1"/>
    <property type="gene ID" value="Csp11.Scaffold629.g9074"/>
</dbReference>
<dbReference type="STRING" id="1561998.A0A1I7UGG0"/>
<feature type="region of interest" description="Disordered" evidence="2">
    <location>
        <begin position="1"/>
        <end position="51"/>
    </location>
</feature>
<name>A0A1I7UGG0_9PELO</name>
<evidence type="ECO:0000256" key="2">
    <source>
        <dbReference type="SAM" id="MobiDB-lite"/>
    </source>
</evidence>
<proteinExistence type="predicted"/>
<organism evidence="3 4">
    <name type="scientific">Caenorhabditis tropicalis</name>
    <dbReference type="NCBI Taxonomy" id="1561998"/>
    <lineage>
        <taxon>Eukaryota</taxon>
        <taxon>Metazoa</taxon>
        <taxon>Ecdysozoa</taxon>
        <taxon>Nematoda</taxon>
        <taxon>Chromadorea</taxon>
        <taxon>Rhabditida</taxon>
        <taxon>Rhabditina</taxon>
        <taxon>Rhabditomorpha</taxon>
        <taxon>Rhabditoidea</taxon>
        <taxon>Rhabditidae</taxon>
        <taxon>Peloderinae</taxon>
        <taxon>Caenorhabditis</taxon>
    </lineage>
</organism>
<protein>
    <submittedName>
        <fullName evidence="4">F-BAR domain-containing protein</fullName>
    </submittedName>
</protein>
<keyword evidence="1" id="KW-0175">Coiled coil</keyword>